<sequence length="69" mass="8241">MEDKMMTIEEVAKMTALDPKILSRYRTTGEGPEFIRLGHRTIRYWRSDVVNWLNANRYRSTSQYEVEEA</sequence>
<dbReference type="SUPFAM" id="SSF46955">
    <property type="entry name" value="Putative DNA-binding domain"/>
    <property type="match status" value="1"/>
</dbReference>
<evidence type="ECO:0000313" key="3">
    <source>
        <dbReference type="Proteomes" id="UP000321595"/>
    </source>
</evidence>
<dbReference type="RefSeq" id="WP_146960520.1">
    <property type="nucleotide sequence ID" value="NZ_CP042467.1"/>
</dbReference>
<dbReference type="Proteomes" id="UP000321595">
    <property type="component" value="Chromosome"/>
</dbReference>
<protein>
    <submittedName>
        <fullName evidence="2">Helix-turn-helix domain-containing protein</fullName>
    </submittedName>
</protein>
<dbReference type="EMBL" id="CP042467">
    <property type="protein sequence ID" value="QED28255.1"/>
    <property type="molecule type" value="Genomic_DNA"/>
</dbReference>
<organism evidence="2 3">
    <name type="scientific">Microvenator marinus</name>
    <dbReference type="NCBI Taxonomy" id="2600177"/>
    <lineage>
        <taxon>Bacteria</taxon>
        <taxon>Deltaproteobacteria</taxon>
        <taxon>Bradymonadales</taxon>
        <taxon>Microvenatoraceae</taxon>
        <taxon>Microvenator</taxon>
    </lineage>
</organism>
<dbReference type="OrthoDB" id="5609458at2"/>
<evidence type="ECO:0000313" key="2">
    <source>
        <dbReference type="EMBL" id="QED28255.1"/>
    </source>
</evidence>
<gene>
    <name evidence="2" type="ORF">FRD01_13635</name>
</gene>
<reference evidence="2 3" key="1">
    <citation type="submission" date="2019-08" db="EMBL/GenBank/DDBJ databases">
        <authorList>
            <person name="Liang Q."/>
        </authorList>
    </citation>
    <scope>NUCLEOTIDE SEQUENCE [LARGE SCALE GENOMIC DNA]</scope>
    <source>
        <strain evidence="2 3">V1718</strain>
    </source>
</reference>
<feature type="domain" description="Helix-turn-helix" evidence="1">
    <location>
        <begin position="5"/>
        <end position="57"/>
    </location>
</feature>
<name>A0A5B8XRW2_9DELT</name>
<keyword evidence="3" id="KW-1185">Reference proteome</keyword>
<dbReference type="InterPro" id="IPR009061">
    <property type="entry name" value="DNA-bd_dom_put_sf"/>
</dbReference>
<accession>A0A5B8XRW2</accession>
<dbReference type="Pfam" id="PF12728">
    <property type="entry name" value="HTH_17"/>
    <property type="match status" value="1"/>
</dbReference>
<proteinExistence type="predicted"/>
<evidence type="ECO:0000259" key="1">
    <source>
        <dbReference type="Pfam" id="PF12728"/>
    </source>
</evidence>
<dbReference type="KEGG" id="bbae:FRD01_13635"/>
<dbReference type="AlphaFoldDB" id="A0A5B8XRW2"/>
<dbReference type="InterPro" id="IPR041657">
    <property type="entry name" value="HTH_17"/>
</dbReference>